<accession>F8PGT8</accession>
<sequence>MSKWTTKHILQDSPQKKEKQFLATKKWLLNAKVHAIQNAKARECSAQYRDKKHNDKAKITLFHKPDNPGIATPGGINGAEAITSSDSLEDYITSNFGWQNIRKDFVGIECAFGAWGIGWGPQSGWNKHFHRELDFARVKRQLGVDYLFLRWDEHVRVGRVILGRIKLFILTHLGRTAPTELIAVSLRIFEMIVSLMLEVRFFELKLEEYVAVVPPNKVSDIKYIGISVDLLLADRWKIVAIQGYFEMFAIPAIVSQK</sequence>
<gene>
    <name evidence="1" type="ORF">SERLA73DRAFT_149228</name>
</gene>
<dbReference type="AlphaFoldDB" id="F8PGT8"/>
<evidence type="ECO:0000313" key="2">
    <source>
        <dbReference type="Proteomes" id="UP000008063"/>
    </source>
</evidence>
<protein>
    <submittedName>
        <fullName evidence="1">Uncharacterized protein</fullName>
    </submittedName>
</protein>
<dbReference type="EMBL" id="GL945474">
    <property type="protein sequence ID" value="EGO04890.1"/>
    <property type="molecule type" value="Genomic_DNA"/>
</dbReference>
<name>F8PGT8_SERL3</name>
<dbReference type="InParanoid" id="F8PGT8"/>
<evidence type="ECO:0000313" key="1">
    <source>
        <dbReference type="EMBL" id="EGO04890.1"/>
    </source>
</evidence>
<keyword evidence="2" id="KW-1185">Reference proteome</keyword>
<dbReference type="OrthoDB" id="2659386at2759"/>
<dbReference type="Proteomes" id="UP000008063">
    <property type="component" value="Unassembled WGS sequence"/>
</dbReference>
<proteinExistence type="predicted"/>
<dbReference type="HOGENOM" id="CLU_094686_0_0_1"/>
<dbReference type="OMA" id="ARECSAQ"/>
<organism evidence="2">
    <name type="scientific">Serpula lacrymans var. lacrymans (strain S7.3)</name>
    <name type="common">Dry rot fungus</name>
    <dbReference type="NCBI Taxonomy" id="936435"/>
    <lineage>
        <taxon>Eukaryota</taxon>
        <taxon>Fungi</taxon>
        <taxon>Dikarya</taxon>
        <taxon>Basidiomycota</taxon>
        <taxon>Agaricomycotina</taxon>
        <taxon>Agaricomycetes</taxon>
        <taxon>Agaricomycetidae</taxon>
        <taxon>Boletales</taxon>
        <taxon>Coniophorineae</taxon>
        <taxon>Serpulaceae</taxon>
        <taxon>Serpula</taxon>
    </lineage>
</organism>
<reference evidence="2" key="1">
    <citation type="journal article" date="2011" name="Science">
        <title>The plant cell wall-decomposing machinery underlies the functional diversity of forest fungi.</title>
        <authorList>
            <person name="Eastwood D.C."/>
            <person name="Floudas D."/>
            <person name="Binder M."/>
            <person name="Majcherczyk A."/>
            <person name="Schneider P."/>
            <person name="Aerts A."/>
            <person name="Asiegbu F.O."/>
            <person name="Baker S.E."/>
            <person name="Barry K."/>
            <person name="Bendiksby M."/>
            <person name="Blumentritt M."/>
            <person name="Coutinho P.M."/>
            <person name="Cullen D."/>
            <person name="de Vries R.P."/>
            <person name="Gathman A."/>
            <person name="Goodell B."/>
            <person name="Henrissat B."/>
            <person name="Ihrmark K."/>
            <person name="Kauserud H."/>
            <person name="Kohler A."/>
            <person name="LaButti K."/>
            <person name="Lapidus A."/>
            <person name="Lavin J.L."/>
            <person name="Lee Y.-H."/>
            <person name="Lindquist E."/>
            <person name="Lilly W."/>
            <person name="Lucas S."/>
            <person name="Morin E."/>
            <person name="Murat C."/>
            <person name="Oguiza J.A."/>
            <person name="Park J."/>
            <person name="Pisabarro A.G."/>
            <person name="Riley R."/>
            <person name="Rosling A."/>
            <person name="Salamov A."/>
            <person name="Schmidt O."/>
            <person name="Schmutz J."/>
            <person name="Skrede I."/>
            <person name="Stenlid J."/>
            <person name="Wiebenga A."/>
            <person name="Xie X."/>
            <person name="Kuees U."/>
            <person name="Hibbett D.S."/>
            <person name="Hoffmeister D."/>
            <person name="Hoegberg N."/>
            <person name="Martin F."/>
            <person name="Grigoriev I.V."/>
            <person name="Watkinson S.C."/>
        </authorList>
    </citation>
    <scope>NUCLEOTIDE SEQUENCE [LARGE SCALE GENOMIC DNA]</scope>
    <source>
        <strain evidence="2">strain S7.3</strain>
    </source>
</reference>